<dbReference type="InterPro" id="IPR036390">
    <property type="entry name" value="WH_DNA-bd_sf"/>
</dbReference>
<proteinExistence type="predicted"/>
<dbReference type="Gene3D" id="3.40.50.2300">
    <property type="match status" value="2"/>
</dbReference>
<evidence type="ECO:0000256" key="2">
    <source>
        <dbReference type="ARBA" id="ARBA00023125"/>
    </source>
</evidence>
<dbReference type="EMBL" id="QCXQ01000002">
    <property type="protein sequence ID" value="PWG00161.1"/>
    <property type="molecule type" value="Genomic_DNA"/>
</dbReference>
<dbReference type="InterPro" id="IPR046335">
    <property type="entry name" value="LacI/GalR-like_sensor"/>
</dbReference>
<gene>
    <name evidence="5" type="ORF">DCM90_04300</name>
</gene>
<protein>
    <submittedName>
        <fullName evidence="5">GntR family transcriptional regulator</fullName>
    </submittedName>
</protein>
<dbReference type="SUPFAM" id="SSF46785">
    <property type="entry name" value="Winged helix' DNA-binding domain"/>
    <property type="match status" value="1"/>
</dbReference>
<dbReference type="CDD" id="cd07377">
    <property type="entry name" value="WHTH_GntR"/>
    <property type="match status" value="1"/>
</dbReference>
<keyword evidence="6" id="KW-1185">Reference proteome</keyword>
<evidence type="ECO:0000313" key="6">
    <source>
        <dbReference type="Proteomes" id="UP000245080"/>
    </source>
</evidence>
<dbReference type="PRINTS" id="PR00035">
    <property type="entry name" value="HTHGNTR"/>
</dbReference>
<name>A0A2V1MYS5_9LACO</name>
<dbReference type="GO" id="GO:0003700">
    <property type="term" value="F:DNA-binding transcription factor activity"/>
    <property type="evidence" value="ECO:0007669"/>
    <property type="project" value="InterPro"/>
</dbReference>
<dbReference type="InterPro" id="IPR028082">
    <property type="entry name" value="Peripla_BP_I"/>
</dbReference>
<dbReference type="AlphaFoldDB" id="A0A2V1MYS5"/>
<feature type="domain" description="HTH gntR-type" evidence="4">
    <location>
        <begin position="2"/>
        <end position="70"/>
    </location>
</feature>
<dbReference type="InterPro" id="IPR036388">
    <property type="entry name" value="WH-like_DNA-bd_sf"/>
</dbReference>
<dbReference type="Gene3D" id="1.10.10.10">
    <property type="entry name" value="Winged helix-like DNA-binding domain superfamily/Winged helix DNA-binding domain"/>
    <property type="match status" value="1"/>
</dbReference>
<reference evidence="5 6" key="1">
    <citation type="journal article" date="2018" name="Int. J. Syst. Evol. Microbiol.">
        <title>Lactobacillus bambusae sp. nov., isolated from a traditional fermented Ma-bamboo shoots of Taiwan.</title>
        <authorList>
            <person name="Wang L.-T."/>
        </authorList>
    </citation>
    <scope>NUCLEOTIDE SEQUENCE [LARGE SCALE GENOMIC DNA]</scope>
    <source>
        <strain evidence="5 6">BS-W1</strain>
    </source>
</reference>
<dbReference type="CDD" id="cd01541">
    <property type="entry name" value="PBP1_AraR"/>
    <property type="match status" value="1"/>
</dbReference>
<dbReference type="PROSITE" id="PS50949">
    <property type="entry name" value="HTH_GNTR"/>
    <property type="match status" value="1"/>
</dbReference>
<dbReference type="Pfam" id="PF00392">
    <property type="entry name" value="GntR"/>
    <property type="match status" value="1"/>
</dbReference>
<evidence type="ECO:0000313" key="5">
    <source>
        <dbReference type="EMBL" id="PWG00161.1"/>
    </source>
</evidence>
<comment type="caution">
    <text evidence="5">The sequence shown here is derived from an EMBL/GenBank/DDBJ whole genome shotgun (WGS) entry which is preliminary data.</text>
</comment>
<dbReference type="InterPro" id="IPR000524">
    <property type="entry name" value="Tscrpt_reg_HTH_GntR"/>
</dbReference>
<dbReference type="SUPFAM" id="SSF53822">
    <property type="entry name" value="Periplasmic binding protein-like I"/>
    <property type="match status" value="1"/>
</dbReference>
<dbReference type="InterPro" id="IPR033532">
    <property type="entry name" value="AraR_ligand_bind_dom"/>
</dbReference>
<keyword evidence="2" id="KW-0238">DNA-binding</keyword>
<dbReference type="GO" id="GO:0000976">
    <property type="term" value="F:transcription cis-regulatory region binding"/>
    <property type="evidence" value="ECO:0007669"/>
    <property type="project" value="TreeGrafter"/>
</dbReference>
<evidence type="ECO:0000259" key="4">
    <source>
        <dbReference type="PROSITE" id="PS50949"/>
    </source>
</evidence>
<dbReference type="PANTHER" id="PTHR30146">
    <property type="entry name" value="LACI-RELATED TRANSCRIPTIONAL REPRESSOR"/>
    <property type="match status" value="1"/>
</dbReference>
<dbReference type="SMART" id="SM00345">
    <property type="entry name" value="HTH_GNTR"/>
    <property type="match status" value="1"/>
</dbReference>
<dbReference type="Pfam" id="PF13377">
    <property type="entry name" value="Peripla_BP_3"/>
    <property type="match status" value="1"/>
</dbReference>
<dbReference type="PANTHER" id="PTHR30146:SF150">
    <property type="entry name" value="ARABINOSE METABOLISM TRANSCRIPTIONAL REPRESSOR"/>
    <property type="match status" value="1"/>
</dbReference>
<dbReference type="OrthoDB" id="9813468at2"/>
<organism evidence="5 6">
    <name type="scientific">Levilactobacillus bambusae</name>
    <dbReference type="NCBI Taxonomy" id="2024736"/>
    <lineage>
        <taxon>Bacteria</taxon>
        <taxon>Bacillati</taxon>
        <taxon>Bacillota</taxon>
        <taxon>Bacilli</taxon>
        <taxon>Lactobacillales</taxon>
        <taxon>Lactobacillaceae</taxon>
        <taxon>Levilactobacillus</taxon>
    </lineage>
</organism>
<evidence type="ECO:0000256" key="1">
    <source>
        <dbReference type="ARBA" id="ARBA00023015"/>
    </source>
</evidence>
<keyword evidence="1" id="KW-0805">Transcription regulation</keyword>
<dbReference type="Proteomes" id="UP000245080">
    <property type="component" value="Unassembled WGS sequence"/>
</dbReference>
<dbReference type="RefSeq" id="WP_109250108.1">
    <property type="nucleotide sequence ID" value="NZ_QCXQ01000002.1"/>
</dbReference>
<evidence type="ECO:0000256" key="3">
    <source>
        <dbReference type="ARBA" id="ARBA00023163"/>
    </source>
</evidence>
<accession>A0A2V1MYS5</accession>
<keyword evidence="3" id="KW-0804">Transcription</keyword>
<sequence length="360" mass="40755">MTTKYETIKKGLKEDILAGKYSINQKLPTETELMNQYKVSRYTVRRAVGDLENEHFIYRIQGGGMFVDDWEHQEAAQSTDNKMVGILSTHVANYIFPNIISGADRVLSDNGYMMTLSNTHNDPERERRSLLALLDNRVSGLIVEPTQSALASNNLDLYHKIYEIGLPTVFINAIYPQLEGMFPTVTVDDALGVAKLTNYLIDNGHERILGVFQVDDLQGVHRMEGFLNTYRQHPQISLNAEAIMYQSSDDLSQVLNKIETRLGSDQKPTAIICYNDQLALQVIDLIRSLDLSVPKDVSVAGFDNYQLGQYMDPRLTTLMHEKEKMGHDAADLLMKEIKHEKVASIQYDPQLIVRGSTRKV</sequence>